<keyword evidence="2" id="KW-1133">Transmembrane helix</keyword>
<dbReference type="GeneID" id="63918666"/>
<accession>A0A074VMC6</accession>
<feature type="region of interest" description="Disordered" evidence="1">
    <location>
        <begin position="175"/>
        <end position="197"/>
    </location>
</feature>
<dbReference type="AlphaFoldDB" id="A0A074VMC6"/>
<evidence type="ECO:0000313" key="4">
    <source>
        <dbReference type="Proteomes" id="UP000030672"/>
    </source>
</evidence>
<reference evidence="3 4" key="1">
    <citation type="journal article" date="2014" name="BMC Genomics">
        <title>Genome sequencing of four Aureobasidium pullulans varieties: biotechnological potential, stress tolerance, and description of new species.</title>
        <authorList>
            <person name="Gostin Ar C."/>
            <person name="Ohm R.A."/>
            <person name="Kogej T."/>
            <person name="Sonjak S."/>
            <person name="Turk M."/>
            <person name="Zajc J."/>
            <person name="Zalar P."/>
            <person name="Grube M."/>
            <person name="Sun H."/>
            <person name="Han J."/>
            <person name="Sharma A."/>
            <person name="Chiniquy J."/>
            <person name="Ngan C.Y."/>
            <person name="Lipzen A."/>
            <person name="Barry K."/>
            <person name="Grigoriev I.V."/>
            <person name="Gunde-Cimerman N."/>
        </authorList>
    </citation>
    <scope>NUCLEOTIDE SEQUENCE [LARGE SCALE GENOMIC DNA]</scope>
    <source>
        <strain evidence="3 4">CBS 110374</strain>
    </source>
</reference>
<feature type="transmembrane region" description="Helical" evidence="2">
    <location>
        <begin position="35"/>
        <end position="56"/>
    </location>
</feature>
<gene>
    <name evidence="3" type="ORF">M437DRAFT_69512</name>
</gene>
<dbReference type="HOGENOM" id="CLU_765003_0_0_1"/>
<keyword evidence="2" id="KW-0812">Transmembrane</keyword>
<keyword evidence="2" id="KW-0472">Membrane</keyword>
<protein>
    <submittedName>
        <fullName evidence="3">Uncharacterized protein</fullName>
    </submittedName>
</protein>
<dbReference type="Proteomes" id="UP000030672">
    <property type="component" value="Unassembled WGS sequence"/>
</dbReference>
<organism evidence="3 4">
    <name type="scientific">Aureobasidium melanogenum (strain CBS 110374)</name>
    <name type="common">Aureobasidium pullulans var. melanogenum</name>
    <dbReference type="NCBI Taxonomy" id="1043003"/>
    <lineage>
        <taxon>Eukaryota</taxon>
        <taxon>Fungi</taxon>
        <taxon>Dikarya</taxon>
        <taxon>Ascomycota</taxon>
        <taxon>Pezizomycotina</taxon>
        <taxon>Dothideomycetes</taxon>
        <taxon>Dothideomycetidae</taxon>
        <taxon>Dothideales</taxon>
        <taxon>Saccotheciaceae</taxon>
        <taxon>Aureobasidium</taxon>
    </lineage>
</organism>
<dbReference type="EMBL" id="KL584851">
    <property type="protein sequence ID" value="KEQ58837.1"/>
    <property type="molecule type" value="Genomic_DNA"/>
</dbReference>
<feature type="region of interest" description="Disordered" evidence="1">
    <location>
        <begin position="210"/>
        <end position="229"/>
    </location>
</feature>
<feature type="compositionally biased region" description="Polar residues" evidence="1">
    <location>
        <begin position="100"/>
        <end position="117"/>
    </location>
</feature>
<name>A0A074VMC6_AURM1</name>
<feature type="region of interest" description="Disordered" evidence="1">
    <location>
        <begin position="90"/>
        <end position="161"/>
    </location>
</feature>
<keyword evidence="4" id="KW-1185">Reference proteome</keyword>
<sequence>MDLLREMQIATCISLTSMVCVIGATYILPRFWVTPLLHVLLVYWCLTAVYIVFRVWTFETLKEPRHPEPQTFEEFCAMLGYKPKGMSCENTSDWEDIEDTSNSSETFGVDTPSETGRSSSSSTSISTDSDTSSDSDDTISSLGSAIQPFPQQKAPRYYKGPRARLEAAIRRRKIARPTDTAATMIQQPEPPKSKDQTPIKTLAVKLNQPPRENLPERSHIPRRRMPTGHQPMPTSYMYEKAKQQPADVIVLYIVTGIEHEERMLVRMYKTTPFVFLKNELRDKDDIVSELAIKDPDGGEFPVFDYDTPLSIGLNPLNMLFWRPMPDLPIALDLTGKDQSKDRLAFGRCKCSCPKTFRGDVYL</sequence>
<evidence type="ECO:0000256" key="2">
    <source>
        <dbReference type="SAM" id="Phobius"/>
    </source>
</evidence>
<dbReference type="RefSeq" id="XP_040875860.1">
    <property type="nucleotide sequence ID" value="XM_041025293.1"/>
</dbReference>
<evidence type="ECO:0000313" key="3">
    <source>
        <dbReference type="EMBL" id="KEQ58837.1"/>
    </source>
</evidence>
<proteinExistence type="predicted"/>
<evidence type="ECO:0000256" key="1">
    <source>
        <dbReference type="SAM" id="MobiDB-lite"/>
    </source>
</evidence>
<feature type="compositionally biased region" description="Low complexity" evidence="1">
    <location>
        <begin position="118"/>
        <end position="130"/>
    </location>
</feature>
<feature type="transmembrane region" description="Helical" evidence="2">
    <location>
        <begin position="7"/>
        <end position="29"/>
    </location>
</feature>